<accession>A0ABX0X6Q3</accession>
<dbReference type="InterPro" id="IPR028347">
    <property type="entry name" value="START_dom_prot"/>
</dbReference>
<dbReference type="InterPro" id="IPR019587">
    <property type="entry name" value="Polyketide_cyclase/dehydratase"/>
</dbReference>
<comment type="caution">
    <text evidence="2">The sequence shown here is derived from an EMBL/GenBank/DDBJ whole genome shotgun (WGS) entry which is preliminary data.</text>
</comment>
<dbReference type="InterPro" id="IPR023393">
    <property type="entry name" value="START-like_dom_sf"/>
</dbReference>
<organism evidence="2 3">
    <name type="scientific">Neolewinella antarctica</name>
    <dbReference type="NCBI Taxonomy" id="442734"/>
    <lineage>
        <taxon>Bacteria</taxon>
        <taxon>Pseudomonadati</taxon>
        <taxon>Bacteroidota</taxon>
        <taxon>Saprospiria</taxon>
        <taxon>Saprospirales</taxon>
        <taxon>Lewinellaceae</taxon>
        <taxon>Neolewinella</taxon>
    </lineage>
</organism>
<proteinExistence type="predicted"/>
<name>A0ABX0X6Q3_9BACT</name>
<keyword evidence="3" id="KW-1185">Reference proteome</keyword>
<reference evidence="2 3" key="1">
    <citation type="submission" date="2020-03" db="EMBL/GenBank/DDBJ databases">
        <title>Genomic Encyclopedia of Type Strains, Phase IV (KMG-IV): sequencing the most valuable type-strain genomes for metagenomic binning, comparative biology and taxonomic classification.</title>
        <authorList>
            <person name="Goeker M."/>
        </authorList>
    </citation>
    <scope>NUCLEOTIDE SEQUENCE [LARGE SCALE GENOMIC DNA]</scope>
    <source>
        <strain evidence="2 3">DSM 105096</strain>
    </source>
</reference>
<dbReference type="Proteomes" id="UP000770785">
    <property type="component" value="Unassembled WGS sequence"/>
</dbReference>
<dbReference type="RefSeq" id="WP_168035381.1">
    <property type="nucleotide sequence ID" value="NZ_JAATJH010000001.1"/>
</dbReference>
<dbReference type="EMBL" id="JAATJH010000001">
    <property type="protein sequence ID" value="NJC24558.1"/>
    <property type="molecule type" value="Genomic_DNA"/>
</dbReference>
<gene>
    <name evidence="2" type="ORF">GGR27_000039</name>
</gene>
<keyword evidence="1" id="KW-0732">Signal</keyword>
<feature type="chain" id="PRO_5046875727" description="START domain-containing protein" evidence="1">
    <location>
        <begin position="22"/>
        <end position="204"/>
    </location>
</feature>
<evidence type="ECO:0008006" key="4">
    <source>
        <dbReference type="Google" id="ProtNLM"/>
    </source>
</evidence>
<evidence type="ECO:0000313" key="3">
    <source>
        <dbReference type="Proteomes" id="UP000770785"/>
    </source>
</evidence>
<dbReference type="PIRSF" id="PIRSF039033">
    <property type="entry name" value="START_dom"/>
    <property type="match status" value="1"/>
</dbReference>
<sequence>MIKSCPLFLFFALSLVQSVLVGQGEWELEHAGNGVKVFVRAEANDDMSVRVETTAAVSAESVLAVLDDAPSYPAWVHRCEAAYRIPGGTDNNYLYYSHIDLPFPFQDKEVVARIDQSWSDGTLTRTILAEPDALPPNKGKDRLTTYEAEWKITPQPDGRVFITCTCRTEAGAGLPNWVRKEILTGGPAKTMENLVERLEGVARK</sequence>
<evidence type="ECO:0000256" key="1">
    <source>
        <dbReference type="SAM" id="SignalP"/>
    </source>
</evidence>
<dbReference type="SUPFAM" id="SSF55961">
    <property type="entry name" value="Bet v1-like"/>
    <property type="match status" value="1"/>
</dbReference>
<feature type="signal peptide" evidence="1">
    <location>
        <begin position="1"/>
        <end position="21"/>
    </location>
</feature>
<evidence type="ECO:0000313" key="2">
    <source>
        <dbReference type="EMBL" id="NJC24558.1"/>
    </source>
</evidence>
<dbReference type="Pfam" id="PF10604">
    <property type="entry name" value="Polyketide_cyc2"/>
    <property type="match status" value="1"/>
</dbReference>
<protein>
    <recommendedName>
        <fullName evidence="4">START domain-containing protein</fullName>
    </recommendedName>
</protein>
<dbReference type="Gene3D" id="3.30.530.20">
    <property type="match status" value="1"/>
</dbReference>